<feature type="domain" description="M23ase beta-sheet core" evidence="2">
    <location>
        <begin position="64"/>
        <end position="157"/>
    </location>
</feature>
<dbReference type="AlphaFoldDB" id="A0A328YS30"/>
<dbReference type="InterPro" id="IPR016047">
    <property type="entry name" value="M23ase_b-sheet_dom"/>
</dbReference>
<evidence type="ECO:0000313" key="4">
    <source>
        <dbReference type="Proteomes" id="UP000248856"/>
    </source>
</evidence>
<dbReference type="GO" id="GO:0004222">
    <property type="term" value="F:metalloendopeptidase activity"/>
    <property type="evidence" value="ECO:0007669"/>
    <property type="project" value="TreeGrafter"/>
</dbReference>
<gene>
    <name evidence="3" type="ORF">AX018_105233</name>
</gene>
<organism evidence="3 4">
    <name type="scientific">Paracidovorax anthurii</name>
    <dbReference type="NCBI Taxonomy" id="78229"/>
    <lineage>
        <taxon>Bacteria</taxon>
        <taxon>Pseudomonadati</taxon>
        <taxon>Pseudomonadota</taxon>
        <taxon>Betaproteobacteria</taxon>
        <taxon>Burkholderiales</taxon>
        <taxon>Comamonadaceae</taxon>
        <taxon>Paracidovorax</taxon>
    </lineage>
</organism>
<protein>
    <submittedName>
        <fullName evidence="3">Peptidase M23-like protein</fullName>
    </submittedName>
</protein>
<dbReference type="EMBL" id="QLTA01000052">
    <property type="protein sequence ID" value="RAR76224.1"/>
    <property type="molecule type" value="Genomic_DNA"/>
</dbReference>
<keyword evidence="1" id="KW-0812">Transmembrane</keyword>
<dbReference type="Pfam" id="PF01551">
    <property type="entry name" value="Peptidase_M23"/>
    <property type="match status" value="1"/>
</dbReference>
<feature type="transmembrane region" description="Helical" evidence="1">
    <location>
        <begin position="25"/>
        <end position="42"/>
    </location>
</feature>
<reference evidence="3 4" key="1">
    <citation type="submission" date="2018-06" db="EMBL/GenBank/DDBJ databases">
        <title>Genomic Encyclopedia of Archaeal and Bacterial Type Strains, Phase II (KMG-II): from individual species to whole genera.</title>
        <authorList>
            <person name="Goeker M."/>
        </authorList>
    </citation>
    <scope>NUCLEOTIDE SEQUENCE [LARGE SCALE GENOMIC DNA]</scope>
    <source>
        <strain evidence="3 4">CFPB 3232</strain>
    </source>
</reference>
<evidence type="ECO:0000313" key="3">
    <source>
        <dbReference type="EMBL" id="RAR76224.1"/>
    </source>
</evidence>
<comment type="caution">
    <text evidence="3">The sequence shown here is derived from an EMBL/GenBank/DDBJ whole genome shotgun (WGS) entry which is preliminary data.</text>
</comment>
<dbReference type="SUPFAM" id="SSF51261">
    <property type="entry name" value="Duplicated hybrid motif"/>
    <property type="match status" value="1"/>
</dbReference>
<dbReference type="OrthoDB" id="9800107at2"/>
<dbReference type="PANTHER" id="PTHR21666:SF268">
    <property type="entry name" value="PEPTIDASE M23 DOMAIN-CONTAINING PROTEIN"/>
    <property type="match status" value="1"/>
</dbReference>
<proteinExistence type="predicted"/>
<evidence type="ECO:0000256" key="1">
    <source>
        <dbReference type="SAM" id="Phobius"/>
    </source>
</evidence>
<keyword evidence="1" id="KW-1133">Transmembrane helix</keyword>
<dbReference type="Proteomes" id="UP000248856">
    <property type="component" value="Unassembled WGS sequence"/>
</dbReference>
<dbReference type="Gene3D" id="2.70.70.10">
    <property type="entry name" value="Glucose Permease (Domain IIA)"/>
    <property type="match status" value="1"/>
</dbReference>
<dbReference type="CDD" id="cd12797">
    <property type="entry name" value="M23_peptidase"/>
    <property type="match status" value="1"/>
</dbReference>
<name>A0A328YS30_9BURK</name>
<dbReference type="InterPro" id="IPR011055">
    <property type="entry name" value="Dup_hybrid_motif"/>
</dbReference>
<accession>A0A328YS30</accession>
<dbReference type="InterPro" id="IPR050570">
    <property type="entry name" value="Cell_wall_metabolism_enzyme"/>
</dbReference>
<dbReference type="PANTHER" id="PTHR21666">
    <property type="entry name" value="PEPTIDASE-RELATED"/>
    <property type="match status" value="1"/>
</dbReference>
<keyword evidence="4" id="KW-1185">Reference proteome</keyword>
<sequence length="173" mass="18399">MVGDSCVREQAQAKPYASHAAPRQVLTLLIALAALGFVLPIVDSTVRDWNPRTFRHGPWGVPGLHKGIDIFAPRGRDVVSAVPGIVVYRGEPGIGGHVVAVRGPRWRILYYAHLEPPKTDAGGAAPLPRFVGRGTRIGAVGTSGKAAGKAPHLHHAVVPLVSLPWRYSHATQG</sequence>
<evidence type="ECO:0000259" key="2">
    <source>
        <dbReference type="Pfam" id="PF01551"/>
    </source>
</evidence>
<keyword evidence="1" id="KW-0472">Membrane</keyword>